<keyword evidence="3" id="KW-1185">Reference proteome</keyword>
<dbReference type="EMBL" id="BAAAEI010000014">
    <property type="protein sequence ID" value="GAA0360772.1"/>
    <property type="molecule type" value="Genomic_DNA"/>
</dbReference>
<proteinExistence type="predicted"/>
<dbReference type="InterPro" id="IPR011990">
    <property type="entry name" value="TPR-like_helical_dom_sf"/>
</dbReference>
<gene>
    <name evidence="2" type="ORF">GCM10009092_26280</name>
</gene>
<evidence type="ECO:0000313" key="2">
    <source>
        <dbReference type="EMBL" id="GAA0360772.1"/>
    </source>
</evidence>
<name>A0ABN0XCG1_9ALTE</name>
<dbReference type="Pfam" id="PF14559">
    <property type="entry name" value="TPR_19"/>
    <property type="match status" value="1"/>
</dbReference>
<dbReference type="InterPro" id="IPR019734">
    <property type="entry name" value="TPR_rpt"/>
</dbReference>
<dbReference type="Gene3D" id="1.25.40.10">
    <property type="entry name" value="Tetratricopeptide repeat domain"/>
    <property type="match status" value="1"/>
</dbReference>
<reference evidence="2 3" key="1">
    <citation type="journal article" date="2019" name="Int. J. Syst. Evol. Microbiol.">
        <title>The Global Catalogue of Microorganisms (GCM) 10K type strain sequencing project: providing services to taxonomists for standard genome sequencing and annotation.</title>
        <authorList>
            <consortium name="The Broad Institute Genomics Platform"/>
            <consortium name="The Broad Institute Genome Sequencing Center for Infectious Disease"/>
            <person name="Wu L."/>
            <person name="Ma J."/>
        </authorList>
    </citation>
    <scope>NUCLEOTIDE SEQUENCE [LARGE SCALE GENOMIC DNA]</scope>
    <source>
        <strain evidence="2 3">JCM 13378</strain>
    </source>
</reference>
<organism evidence="2 3">
    <name type="scientific">Bowmanella denitrificans</name>
    <dbReference type="NCBI Taxonomy" id="366582"/>
    <lineage>
        <taxon>Bacteria</taxon>
        <taxon>Pseudomonadati</taxon>
        <taxon>Pseudomonadota</taxon>
        <taxon>Gammaproteobacteria</taxon>
        <taxon>Alteromonadales</taxon>
        <taxon>Alteromonadaceae</taxon>
        <taxon>Bowmanella</taxon>
    </lineage>
</organism>
<dbReference type="Proteomes" id="UP001501757">
    <property type="component" value="Unassembled WGS sequence"/>
</dbReference>
<evidence type="ECO:0000256" key="1">
    <source>
        <dbReference type="PROSITE-ProRule" id="PRU00339"/>
    </source>
</evidence>
<keyword evidence="1" id="KW-0802">TPR repeat</keyword>
<comment type="caution">
    <text evidence="2">The sequence shown here is derived from an EMBL/GenBank/DDBJ whole genome shotgun (WGS) entry which is preliminary data.</text>
</comment>
<sequence length="108" mass="12124">MDIRVAQGDALANLAQLYLETPSWPLSFGDKHKARQLLEEALVIAPQNISVLLVAGQLYLELGQTDKARRYLQMVVDTEPMNNALTHHLKITQASTMLTKINNKLLEQ</sequence>
<dbReference type="SUPFAM" id="SSF48452">
    <property type="entry name" value="TPR-like"/>
    <property type="match status" value="1"/>
</dbReference>
<dbReference type="PROSITE" id="PS50005">
    <property type="entry name" value="TPR"/>
    <property type="match status" value="1"/>
</dbReference>
<protein>
    <recommendedName>
        <fullName evidence="4">Tetratricopeptide repeat protein</fullName>
    </recommendedName>
</protein>
<feature type="repeat" description="TPR" evidence="1">
    <location>
        <begin position="49"/>
        <end position="82"/>
    </location>
</feature>
<evidence type="ECO:0008006" key="4">
    <source>
        <dbReference type="Google" id="ProtNLM"/>
    </source>
</evidence>
<accession>A0ABN0XCG1</accession>
<evidence type="ECO:0000313" key="3">
    <source>
        <dbReference type="Proteomes" id="UP001501757"/>
    </source>
</evidence>